<dbReference type="GO" id="GO:0032259">
    <property type="term" value="P:methylation"/>
    <property type="evidence" value="ECO:0007669"/>
    <property type="project" value="UniProtKB-KW"/>
</dbReference>
<evidence type="ECO:0000256" key="1">
    <source>
        <dbReference type="ARBA" id="ARBA00004992"/>
    </source>
</evidence>
<dbReference type="PANTHER" id="PTHR11548">
    <property type="entry name" value="THYMIDYLATE SYNTHASE 1"/>
    <property type="match status" value="1"/>
</dbReference>
<dbReference type="InterPro" id="IPR023451">
    <property type="entry name" value="Thymidate_synth/dCMP_Mease_dom"/>
</dbReference>
<accession>A0A8S3UDQ0</accession>
<dbReference type="InterPro" id="IPR045097">
    <property type="entry name" value="Thymidate_synth/dCMP_Mease"/>
</dbReference>
<sequence>MLIAVSSVRQRYYAYLDERKKDEEREEKSKKRKSVLKEIQEIGAKKKRFEKDITSLESSAVEFEDKAEKQGKLTLIANQDISWHTIGGCFIFVNHLDFKGTEWNFSKQWRSIRNWIIGGSCMKHNIFYYLLQLKRVPREFPKLVIKREVTDIDDFKFEDFEIVGYNPHPKIAMEMAV</sequence>
<evidence type="ECO:0000256" key="2">
    <source>
        <dbReference type="ARBA" id="ARBA00015931"/>
    </source>
</evidence>
<keyword evidence="4 6" id="KW-0808">Transferase</keyword>
<evidence type="ECO:0000256" key="3">
    <source>
        <dbReference type="ARBA" id="ARBA00022603"/>
    </source>
</evidence>
<keyword evidence="7" id="KW-1185">Reference proteome</keyword>
<dbReference type="AlphaFoldDB" id="A0A8S3UDQ0"/>
<dbReference type="SUPFAM" id="SSF55831">
    <property type="entry name" value="Thymidylate synthase/dCMP hydroxymethylase"/>
    <property type="match status" value="1"/>
</dbReference>
<reference evidence="6" key="1">
    <citation type="submission" date="2021-03" db="EMBL/GenBank/DDBJ databases">
        <authorList>
            <person name="Bekaert M."/>
        </authorList>
    </citation>
    <scope>NUCLEOTIDE SEQUENCE</scope>
</reference>
<gene>
    <name evidence="6" type="ORF">MEDL_56454</name>
</gene>
<name>A0A8S3UDQ0_MYTED</name>
<dbReference type="Gene3D" id="3.30.572.10">
    <property type="entry name" value="Thymidylate synthase/dCMP hydroxymethylase domain"/>
    <property type="match status" value="1"/>
</dbReference>
<dbReference type="GO" id="GO:0006231">
    <property type="term" value="P:dTMP biosynthetic process"/>
    <property type="evidence" value="ECO:0007669"/>
    <property type="project" value="TreeGrafter"/>
</dbReference>
<protein>
    <recommendedName>
        <fullName evidence="2">Thymidylate synthase</fullName>
    </recommendedName>
</protein>
<dbReference type="GO" id="GO:0005739">
    <property type="term" value="C:mitochondrion"/>
    <property type="evidence" value="ECO:0007669"/>
    <property type="project" value="TreeGrafter"/>
</dbReference>
<dbReference type="InterPro" id="IPR036926">
    <property type="entry name" value="Thymidate_synth/dCMP_Mease_sf"/>
</dbReference>
<evidence type="ECO:0000259" key="5">
    <source>
        <dbReference type="Pfam" id="PF00303"/>
    </source>
</evidence>
<dbReference type="Pfam" id="PF00303">
    <property type="entry name" value="Thymidylat_synt"/>
    <property type="match status" value="1"/>
</dbReference>
<dbReference type="GO" id="GO:0005829">
    <property type="term" value="C:cytosol"/>
    <property type="evidence" value="ECO:0007669"/>
    <property type="project" value="TreeGrafter"/>
</dbReference>
<proteinExistence type="predicted"/>
<dbReference type="EMBL" id="CAJPWZ010002736">
    <property type="protein sequence ID" value="CAG2244378.1"/>
    <property type="molecule type" value="Genomic_DNA"/>
</dbReference>
<evidence type="ECO:0000313" key="6">
    <source>
        <dbReference type="EMBL" id="CAG2244378.1"/>
    </source>
</evidence>
<comment type="caution">
    <text evidence="6">The sequence shown here is derived from an EMBL/GenBank/DDBJ whole genome shotgun (WGS) entry which is preliminary data.</text>
</comment>
<comment type="pathway">
    <text evidence="1">Pyrimidine metabolism; dTTP biosynthesis.</text>
</comment>
<organism evidence="6 7">
    <name type="scientific">Mytilus edulis</name>
    <name type="common">Blue mussel</name>
    <dbReference type="NCBI Taxonomy" id="6550"/>
    <lineage>
        <taxon>Eukaryota</taxon>
        <taxon>Metazoa</taxon>
        <taxon>Spiralia</taxon>
        <taxon>Lophotrochozoa</taxon>
        <taxon>Mollusca</taxon>
        <taxon>Bivalvia</taxon>
        <taxon>Autobranchia</taxon>
        <taxon>Pteriomorphia</taxon>
        <taxon>Mytilida</taxon>
        <taxon>Mytiloidea</taxon>
        <taxon>Mytilidae</taxon>
        <taxon>Mytilinae</taxon>
        <taxon>Mytilus</taxon>
    </lineage>
</organism>
<dbReference type="Proteomes" id="UP000683360">
    <property type="component" value="Unassembled WGS sequence"/>
</dbReference>
<keyword evidence="3 6" id="KW-0489">Methyltransferase</keyword>
<dbReference type="PANTHER" id="PTHR11548:SF2">
    <property type="entry name" value="THYMIDYLATE SYNTHASE"/>
    <property type="match status" value="1"/>
</dbReference>
<dbReference type="GO" id="GO:0004799">
    <property type="term" value="F:thymidylate synthase activity"/>
    <property type="evidence" value="ECO:0007669"/>
    <property type="project" value="TreeGrafter"/>
</dbReference>
<feature type="domain" description="Thymidylate synthase/dCMP hydroxymethylase" evidence="5">
    <location>
        <begin position="131"/>
        <end position="177"/>
    </location>
</feature>
<evidence type="ECO:0000313" key="7">
    <source>
        <dbReference type="Proteomes" id="UP000683360"/>
    </source>
</evidence>
<evidence type="ECO:0000256" key="4">
    <source>
        <dbReference type="ARBA" id="ARBA00022679"/>
    </source>
</evidence>